<keyword evidence="2" id="KW-1185">Reference proteome</keyword>
<accession>A0ACC0VA12</accession>
<sequence>MPRHCLSLKNRGYKRLVASYPEEKKSSATISLTGLISCLFDPLRLPPQPASKFALYDNQTATRLIGTRATLP</sequence>
<proteinExistence type="predicted"/>
<dbReference type="EMBL" id="CM047941">
    <property type="protein sequence ID" value="KAI9903139.1"/>
    <property type="molecule type" value="Genomic_DNA"/>
</dbReference>
<evidence type="ECO:0000313" key="1">
    <source>
        <dbReference type="EMBL" id="KAI9903139.1"/>
    </source>
</evidence>
<evidence type="ECO:0000313" key="2">
    <source>
        <dbReference type="Proteomes" id="UP001163324"/>
    </source>
</evidence>
<name>A0ACC0VA12_9HYPO</name>
<gene>
    <name evidence="1" type="ORF">N3K66_002491</name>
</gene>
<protein>
    <submittedName>
        <fullName evidence="1">Uncharacterized protein</fullName>
    </submittedName>
</protein>
<dbReference type="Proteomes" id="UP001163324">
    <property type="component" value="Chromosome 2"/>
</dbReference>
<organism evidence="1 2">
    <name type="scientific">Trichothecium roseum</name>
    <dbReference type="NCBI Taxonomy" id="47278"/>
    <lineage>
        <taxon>Eukaryota</taxon>
        <taxon>Fungi</taxon>
        <taxon>Dikarya</taxon>
        <taxon>Ascomycota</taxon>
        <taxon>Pezizomycotina</taxon>
        <taxon>Sordariomycetes</taxon>
        <taxon>Hypocreomycetidae</taxon>
        <taxon>Hypocreales</taxon>
        <taxon>Hypocreales incertae sedis</taxon>
        <taxon>Trichothecium</taxon>
    </lineage>
</organism>
<reference evidence="1" key="1">
    <citation type="submission" date="2022-10" db="EMBL/GenBank/DDBJ databases">
        <title>Complete Genome of Trichothecium roseum strain YXFP-22015, a Plant Pathogen Isolated from Citrus.</title>
        <authorList>
            <person name="Wang Y."/>
            <person name="Zhu L."/>
        </authorList>
    </citation>
    <scope>NUCLEOTIDE SEQUENCE</scope>
    <source>
        <strain evidence="1">YXFP-22015</strain>
    </source>
</reference>
<comment type="caution">
    <text evidence="1">The sequence shown here is derived from an EMBL/GenBank/DDBJ whole genome shotgun (WGS) entry which is preliminary data.</text>
</comment>